<gene>
    <name evidence="1" type="ORF">IC235_03395</name>
</gene>
<keyword evidence="2" id="KW-1185">Reference proteome</keyword>
<comment type="caution">
    <text evidence="1">The sequence shown here is derived from an EMBL/GenBank/DDBJ whole genome shotgun (WGS) entry which is preliminary data.</text>
</comment>
<accession>A0A927BAW9</accession>
<dbReference type="EMBL" id="JACXAD010000003">
    <property type="protein sequence ID" value="MBD2766935.1"/>
    <property type="molecule type" value="Genomic_DNA"/>
</dbReference>
<evidence type="ECO:0000313" key="2">
    <source>
        <dbReference type="Proteomes" id="UP000612233"/>
    </source>
</evidence>
<sequence length="253" mass="27837">MHSFSIGEFLKLGLLPALTGTFMTAAYPTGPPAVHVYGTMRNFMRQNDLSAKVALDTLRRQHLYGLGVAEGLQGELLIWNGRVATTRVTPTGLVTDTLPQGRAALLVTSAVPRWKAQPVPATVRTASELEAFVERSARQRGIQNAPFAFRLAGAPAYVGWHVMQWPTAGGQHTHDNHHRYAYRGHYTQQPAELLGFFSRQHQAVFTHHTTWMHMHVRPTGRPFAAHVDSLGLSGASLMLYLPAAGPIPLPNRP</sequence>
<organism evidence="1 2">
    <name type="scientific">Hymenobacter montanus</name>
    <dbReference type="NCBI Taxonomy" id="2771359"/>
    <lineage>
        <taxon>Bacteria</taxon>
        <taxon>Pseudomonadati</taxon>
        <taxon>Bacteroidota</taxon>
        <taxon>Cytophagia</taxon>
        <taxon>Cytophagales</taxon>
        <taxon>Hymenobacteraceae</taxon>
        <taxon>Hymenobacter</taxon>
    </lineage>
</organism>
<protein>
    <submittedName>
        <fullName evidence="1">Acetolactate decarboxylase</fullName>
    </submittedName>
</protein>
<reference evidence="1" key="1">
    <citation type="submission" date="2020-09" db="EMBL/GenBank/DDBJ databases">
        <authorList>
            <person name="Kim M.K."/>
        </authorList>
    </citation>
    <scope>NUCLEOTIDE SEQUENCE</scope>
    <source>
        <strain evidence="1">BT664</strain>
    </source>
</reference>
<dbReference type="RefSeq" id="WP_191003768.1">
    <property type="nucleotide sequence ID" value="NZ_JACXAD010000003.1"/>
</dbReference>
<dbReference type="Proteomes" id="UP000612233">
    <property type="component" value="Unassembled WGS sequence"/>
</dbReference>
<name>A0A927BAW9_9BACT</name>
<proteinExistence type="predicted"/>
<dbReference type="SUPFAM" id="SSF117856">
    <property type="entry name" value="AF0104/ALDC/Ptd012-like"/>
    <property type="match status" value="1"/>
</dbReference>
<evidence type="ECO:0000313" key="1">
    <source>
        <dbReference type="EMBL" id="MBD2766935.1"/>
    </source>
</evidence>
<dbReference type="Gene3D" id="3.30.1330.80">
    <property type="entry name" value="Hypothetical protein, similar to alpha- acetolactate decarboxylase, domain 2"/>
    <property type="match status" value="1"/>
</dbReference>
<dbReference type="AlphaFoldDB" id="A0A927BAW9"/>